<dbReference type="GO" id="GO:0008296">
    <property type="term" value="F:3'-5'-DNA exonuclease activity"/>
    <property type="evidence" value="ECO:0007669"/>
    <property type="project" value="TreeGrafter"/>
</dbReference>
<reference evidence="10 11" key="1">
    <citation type="journal article" date="2013" name="Nat. Commun.">
        <title>Genome sequence and functional genomic analysis of the oil-degrading bacterium Oleispira antarctica.</title>
        <authorList>
            <person name="Kube M."/>
            <person name="Chernikova T.N."/>
            <person name="Al-Ramahi Y."/>
            <person name="Beloqui A."/>
            <person name="Lopez-Cortez N."/>
            <person name="Guazzaroni M.E."/>
            <person name="Heipieper H.J."/>
            <person name="Klages S."/>
            <person name="Kotsyurbenko O.R."/>
            <person name="Langer I."/>
            <person name="Nechitaylo T.Y."/>
            <person name="Lunsdorf H."/>
            <person name="Fernandez M."/>
            <person name="Juarez S."/>
            <person name="Ciordia S."/>
            <person name="Singer A."/>
            <person name="Kagan O."/>
            <person name="Egorova O."/>
            <person name="Petit P.A."/>
            <person name="Stogios P."/>
            <person name="Kim Y."/>
            <person name="Tchigvintsev A."/>
            <person name="Flick R."/>
            <person name="Denaro R."/>
            <person name="Genovese M."/>
            <person name="Albar J.P."/>
            <person name="Reva O.N."/>
            <person name="Martinez-Gomariz M."/>
            <person name="Tran H."/>
            <person name="Ferrer M."/>
            <person name="Savchenko A."/>
            <person name="Yakunin A.F."/>
            <person name="Yakimov M.M."/>
            <person name="Golyshina O.V."/>
            <person name="Reinhardt R."/>
            <person name="Golyshin P.N."/>
        </authorList>
    </citation>
    <scope>NUCLEOTIDE SEQUENCE [LARGE SCALE GENOMIC DNA]</scope>
</reference>
<evidence type="ECO:0000256" key="2">
    <source>
        <dbReference type="ARBA" id="ARBA00022679"/>
    </source>
</evidence>
<evidence type="ECO:0000256" key="7">
    <source>
        <dbReference type="RuleBase" id="RU000442"/>
    </source>
</evidence>
<dbReference type="InterPro" id="IPR050240">
    <property type="entry name" value="DNA_pol_type-B"/>
</dbReference>
<gene>
    <name evidence="10" type="primary">polB</name>
    <name evidence="10" type="ORF">OLEAN_C02010</name>
</gene>
<proteinExistence type="inferred from homology"/>
<feature type="domain" description="DNA-directed DNA polymerase family B multifunctional" evidence="8">
    <location>
        <begin position="398"/>
        <end position="801"/>
    </location>
</feature>
<dbReference type="EMBL" id="FO203512">
    <property type="protein sequence ID" value="CCK74377.1"/>
    <property type="molecule type" value="Genomic_DNA"/>
</dbReference>
<evidence type="ECO:0000313" key="11">
    <source>
        <dbReference type="Proteomes" id="UP000032749"/>
    </source>
</evidence>
<keyword evidence="5 7" id="KW-0238">DNA-binding</keyword>
<evidence type="ECO:0000256" key="6">
    <source>
        <dbReference type="ARBA" id="ARBA00049244"/>
    </source>
</evidence>
<keyword evidence="2 7" id="KW-0808">Transferase</keyword>
<feature type="domain" description="DNA-directed DNA polymerase family B exonuclease" evidence="9">
    <location>
        <begin position="104"/>
        <end position="314"/>
    </location>
</feature>
<dbReference type="InterPro" id="IPR006134">
    <property type="entry name" value="DNA-dir_DNA_pol_B_multi_dom"/>
</dbReference>
<dbReference type="OrthoDB" id="5807460at2"/>
<dbReference type="Gene3D" id="2.40.50.590">
    <property type="match status" value="1"/>
</dbReference>
<dbReference type="Pfam" id="PF00136">
    <property type="entry name" value="DNA_pol_B"/>
    <property type="match status" value="1"/>
</dbReference>
<dbReference type="InterPro" id="IPR017964">
    <property type="entry name" value="DNA-dir_DNA_pol_B_CS"/>
</dbReference>
<dbReference type="STRING" id="698738.OLEAN_C02010"/>
<evidence type="ECO:0000259" key="9">
    <source>
        <dbReference type="Pfam" id="PF03104"/>
    </source>
</evidence>
<evidence type="ECO:0000256" key="3">
    <source>
        <dbReference type="ARBA" id="ARBA00022695"/>
    </source>
</evidence>
<dbReference type="NCBIfam" id="NF004421">
    <property type="entry name" value="PRK05762.1-2"/>
    <property type="match status" value="1"/>
</dbReference>
<dbReference type="Pfam" id="PF03104">
    <property type="entry name" value="DNA_pol_B_exo1"/>
    <property type="match status" value="1"/>
</dbReference>
<dbReference type="GO" id="GO:0045004">
    <property type="term" value="P:DNA replication proofreading"/>
    <property type="evidence" value="ECO:0007669"/>
    <property type="project" value="TreeGrafter"/>
</dbReference>
<dbReference type="SUPFAM" id="SSF53098">
    <property type="entry name" value="Ribonuclease H-like"/>
    <property type="match status" value="1"/>
</dbReference>
<accession>R4YJI9</accession>
<comment type="similarity">
    <text evidence="1 7">Belongs to the DNA polymerase type-B family.</text>
</comment>
<dbReference type="Gene3D" id="1.10.132.60">
    <property type="entry name" value="DNA polymerase family B, C-terminal domain"/>
    <property type="match status" value="1"/>
</dbReference>
<dbReference type="EC" id="2.7.7.7" evidence="7"/>
<sequence length="824" mass="95074">MSISKQQGFLLTSRWYEGAQSTELEFWFASDAGPLCVLIEQPSVCFIPVEEQEKAQKLARAEGIQLTCRAVQLRSFSLKPLVACYVRQAEIYRFHYLLSDWDIHVWEYDLRPTDRYLMERFIRGGADIEGYWQSCDGYLLCQQGRMKPSQAAVESIDLTVLSVDIETTFPKEGKRDQLYSIACHGDAIINGRRETVSYIWMVGAADSPVAEDCKYCADESELLGIFFAEMQRLDPDVIIGWNFIQFDMDFIQRKCDELNVPFILGRNQQEVSWRYDQSSANRSYVNVPGRCIIDGIEMLRQAQYHFDSFALDAVAEELLDRNKLISGEAKIYEGYDHEIEYLFDQDKPALAAYNLEDCILVWDIFQHTELMDFAIQRSSLTGLLLDRMGGSVAGFENLYLPLLHRNGYVAPNYGEGYAEIKSPGGFVMDSRPGLYDSILVLDFKSLYPSIMRTFKIDPMGLIEGLKEELEEDSKQISNTIMGFNGGRFDREKHCLPDLITMLGEQRDQAKKENNHHLAQAIKIIMSSFYGVLGSEGCRFFDIRLSSSITQRSHEIIQRSAQWIETQGYDVIYGDTDSVFVWLKEKNTQQQADTIGKQLSVDLNRWWQRTIQQEHQLESLLEIEYEIHYQRFFMPSIRGAETGSKKRYAGTVHKLLPSGEEKIETIFKGLEAVRSDWTPLAREFQRQLFQRIFSEQAFQQWMKDEIADLMQGKKDQQLIYRKRLRQPLGEYLRNIPPHAKAAAVLELWRKQQGLPLLYQDRGGWIQYIMTTSGPQPIDVYESAKGALKIDYQHYLEKQLAPVCDGLLVLYDTSFAKICGQQMSLF</sequence>
<name>R4YJI9_OLEAN</name>
<dbReference type="FunFam" id="3.90.1600.10:FF:000030">
    <property type="entry name" value="DNA polymerase II"/>
    <property type="match status" value="1"/>
</dbReference>
<keyword evidence="11" id="KW-1185">Reference proteome</keyword>
<evidence type="ECO:0000259" key="8">
    <source>
        <dbReference type="Pfam" id="PF00136"/>
    </source>
</evidence>
<evidence type="ECO:0000256" key="1">
    <source>
        <dbReference type="ARBA" id="ARBA00005755"/>
    </source>
</evidence>
<dbReference type="InterPro" id="IPR006172">
    <property type="entry name" value="DNA-dir_DNA_pol_B"/>
</dbReference>
<dbReference type="Proteomes" id="UP000032749">
    <property type="component" value="Chromosome"/>
</dbReference>
<dbReference type="Pfam" id="PF21474">
    <property type="entry name" value="DNApolII_N"/>
    <property type="match status" value="1"/>
</dbReference>
<keyword evidence="4 7" id="KW-0239">DNA-directed DNA polymerase</keyword>
<dbReference type="InterPro" id="IPR023211">
    <property type="entry name" value="DNA_pol_palm_dom_sf"/>
</dbReference>
<protein>
    <recommendedName>
        <fullName evidence="7">DNA polymerase</fullName>
        <ecNumber evidence="7">2.7.7.7</ecNumber>
    </recommendedName>
</protein>
<dbReference type="Gene3D" id="3.90.1600.10">
    <property type="entry name" value="Palm domain of DNA polymerase"/>
    <property type="match status" value="2"/>
</dbReference>
<dbReference type="InterPro" id="IPR043502">
    <property type="entry name" value="DNA/RNA_pol_sf"/>
</dbReference>
<dbReference type="Gene3D" id="3.30.70.2250">
    <property type="match status" value="1"/>
</dbReference>
<dbReference type="AlphaFoldDB" id="R4YJI9"/>
<dbReference type="InterPro" id="IPR006133">
    <property type="entry name" value="DNA-dir_DNA_pol_B_exonuc"/>
</dbReference>
<dbReference type="InterPro" id="IPR012337">
    <property type="entry name" value="RNaseH-like_sf"/>
</dbReference>
<dbReference type="PROSITE" id="PS00116">
    <property type="entry name" value="DNA_POLYMERASE_B"/>
    <property type="match status" value="1"/>
</dbReference>
<evidence type="ECO:0000256" key="5">
    <source>
        <dbReference type="ARBA" id="ARBA00023125"/>
    </source>
</evidence>
<organism evidence="10 11">
    <name type="scientific">Oleispira antarctica RB-8</name>
    <dbReference type="NCBI Taxonomy" id="698738"/>
    <lineage>
        <taxon>Bacteria</taxon>
        <taxon>Pseudomonadati</taxon>
        <taxon>Pseudomonadota</taxon>
        <taxon>Gammaproteobacteria</taxon>
        <taxon>Oceanospirillales</taxon>
        <taxon>Oceanospirillaceae</taxon>
        <taxon>Oleispira</taxon>
    </lineage>
</organism>
<dbReference type="SUPFAM" id="SSF56672">
    <property type="entry name" value="DNA/RNA polymerases"/>
    <property type="match status" value="1"/>
</dbReference>
<dbReference type="SMART" id="SM00486">
    <property type="entry name" value="POLBc"/>
    <property type="match status" value="1"/>
</dbReference>
<evidence type="ECO:0000313" key="10">
    <source>
        <dbReference type="EMBL" id="CCK74377.1"/>
    </source>
</evidence>
<dbReference type="GO" id="GO:0003677">
    <property type="term" value="F:DNA binding"/>
    <property type="evidence" value="ECO:0007669"/>
    <property type="project" value="UniProtKB-KW"/>
</dbReference>
<dbReference type="KEGG" id="oai:OLEAN_C02010"/>
<dbReference type="Gene3D" id="3.30.420.10">
    <property type="entry name" value="Ribonuclease H-like superfamily/Ribonuclease H"/>
    <property type="match status" value="1"/>
</dbReference>
<dbReference type="HOGENOM" id="CLU_018487_0_0_6"/>
<dbReference type="PANTHER" id="PTHR10322">
    <property type="entry name" value="DNA POLYMERASE CATALYTIC SUBUNIT"/>
    <property type="match status" value="1"/>
</dbReference>
<evidence type="ECO:0000256" key="4">
    <source>
        <dbReference type="ARBA" id="ARBA00022932"/>
    </source>
</evidence>
<dbReference type="PATRIC" id="fig|698738.3.peg.210"/>
<dbReference type="CDD" id="cd05537">
    <property type="entry name" value="POLBc_Pol_II"/>
    <property type="match status" value="1"/>
</dbReference>
<dbReference type="PANTHER" id="PTHR10322:SF23">
    <property type="entry name" value="DNA POLYMERASE DELTA CATALYTIC SUBUNIT"/>
    <property type="match status" value="1"/>
</dbReference>
<dbReference type="InterPro" id="IPR042087">
    <property type="entry name" value="DNA_pol_B_thumb"/>
</dbReference>
<dbReference type="GO" id="GO:0009432">
    <property type="term" value="P:SOS response"/>
    <property type="evidence" value="ECO:0007669"/>
    <property type="project" value="TreeGrafter"/>
</dbReference>
<keyword evidence="7" id="KW-0235">DNA replication</keyword>
<dbReference type="InterPro" id="IPR036397">
    <property type="entry name" value="RNaseH_sf"/>
</dbReference>
<dbReference type="GO" id="GO:0003887">
    <property type="term" value="F:DNA-directed DNA polymerase activity"/>
    <property type="evidence" value="ECO:0007669"/>
    <property type="project" value="UniProtKB-KW"/>
</dbReference>
<keyword evidence="3 7" id="KW-0548">Nucleotidyltransferase</keyword>
<dbReference type="GO" id="GO:0000166">
    <property type="term" value="F:nucleotide binding"/>
    <property type="evidence" value="ECO:0007669"/>
    <property type="project" value="InterPro"/>
</dbReference>
<dbReference type="PRINTS" id="PR00106">
    <property type="entry name" value="DNAPOLB"/>
</dbReference>
<comment type="catalytic activity">
    <reaction evidence="6 7">
        <text>DNA(n) + a 2'-deoxyribonucleoside 5'-triphosphate = DNA(n+1) + diphosphate</text>
        <dbReference type="Rhea" id="RHEA:22508"/>
        <dbReference type="Rhea" id="RHEA-COMP:17339"/>
        <dbReference type="Rhea" id="RHEA-COMP:17340"/>
        <dbReference type="ChEBI" id="CHEBI:33019"/>
        <dbReference type="ChEBI" id="CHEBI:61560"/>
        <dbReference type="ChEBI" id="CHEBI:173112"/>
        <dbReference type="EC" id="2.7.7.7"/>
    </reaction>
</comment>